<dbReference type="AlphaFoldDB" id="A0AAD7GBC3"/>
<name>A0AAD7GBC3_MYCRO</name>
<keyword evidence="1" id="KW-0812">Transmembrane</keyword>
<dbReference type="PANTHER" id="PTHR40465">
    <property type="entry name" value="CHROMOSOME 1, WHOLE GENOME SHOTGUN SEQUENCE"/>
    <property type="match status" value="1"/>
</dbReference>
<evidence type="ECO:0000259" key="2">
    <source>
        <dbReference type="Pfam" id="PF20152"/>
    </source>
</evidence>
<evidence type="ECO:0000313" key="4">
    <source>
        <dbReference type="Proteomes" id="UP001221757"/>
    </source>
</evidence>
<proteinExistence type="predicted"/>
<dbReference type="PANTHER" id="PTHR40465:SF1">
    <property type="entry name" value="DUF6534 DOMAIN-CONTAINING PROTEIN"/>
    <property type="match status" value="1"/>
</dbReference>
<comment type="caution">
    <text evidence="3">The sequence shown here is derived from an EMBL/GenBank/DDBJ whole genome shotgun (WGS) entry which is preliminary data.</text>
</comment>
<dbReference type="InterPro" id="IPR045339">
    <property type="entry name" value="DUF6534"/>
</dbReference>
<accession>A0AAD7GBC3</accession>
<keyword evidence="4" id="KW-1185">Reference proteome</keyword>
<feature type="transmembrane region" description="Helical" evidence="1">
    <location>
        <begin position="66"/>
        <end position="91"/>
    </location>
</feature>
<reference evidence="3" key="1">
    <citation type="submission" date="2023-03" db="EMBL/GenBank/DDBJ databases">
        <title>Massive genome expansion in bonnet fungi (Mycena s.s.) driven by repeated elements and novel gene families across ecological guilds.</title>
        <authorList>
            <consortium name="Lawrence Berkeley National Laboratory"/>
            <person name="Harder C.B."/>
            <person name="Miyauchi S."/>
            <person name="Viragh M."/>
            <person name="Kuo A."/>
            <person name="Thoen E."/>
            <person name="Andreopoulos B."/>
            <person name="Lu D."/>
            <person name="Skrede I."/>
            <person name="Drula E."/>
            <person name="Henrissat B."/>
            <person name="Morin E."/>
            <person name="Kohler A."/>
            <person name="Barry K."/>
            <person name="LaButti K."/>
            <person name="Morin E."/>
            <person name="Salamov A."/>
            <person name="Lipzen A."/>
            <person name="Mereny Z."/>
            <person name="Hegedus B."/>
            <person name="Baldrian P."/>
            <person name="Stursova M."/>
            <person name="Weitz H."/>
            <person name="Taylor A."/>
            <person name="Grigoriev I.V."/>
            <person name="Nagy L.G."/>
            <person name="Martin F."/>
            <person name="Kauserud H."/>
        </authorList>
    </citation>
    <scope>NUCLEOTIDE SEQUENCE</scope>
    <source>
        <strain evidence="3">CBHHK067</strain>
    </source>
</reference>
<keyword evidence="1" id="KW-0472">Membrane</keyword>
<dbReference type="EMBL" id="JARKIE010000096">
    <property type="protein sequence ID" value="KAJ7686380.1"/>
    <property type="molecule type" value="Genomic_DNA"/>
</dbReference>
<feature type="transmembrane region" description="Helical" evidence="1">
    <location>
        <begin position="137"/>
        <end position="157"/>
    </location>
</feature>
<organism evidence="3 4">
    <name type="scientific">Mycena rosella</name>
    <name type="common">Pink bonnet</name>
    <name type="synonym">Agaricus rosellus</name>
    <dbReference type="NCBI Taxonomy" id="1033263"/>
    <lineage>
        <taxon>Eukaryota</taxon>
        <taxon>Fungi</taxon>
        <taxon>Dikarya</taxon>
        <taxon>Basidiomycota</taxon>
        <taxon>Agaricomycotina</taxon>
        <taxon>Agaricomycetes</taxon>
        <taxon>Agaricomycetidae</taxon>
        <taxon>Agaricales</taxon>
        <taxon>Marasmiineae</taxon>
        <taxon>Mycenaceae</taxon>
        <taxon>Mycena</taxon>
    </lineage>
</organism>
<gene>
    <name evidence="3" type="ORF">B0H17DRAFT_716844</name>
</gene>
<evidence type="ECO:0000313" key="3">
    <source>
        <dbReference type="EMBL" id="KAJ7686380.1"/>
    </source>
</evidence>
<feature type="transmembrane region" description="Helical" evidence="1">
    <location>
        <begin position="103"/>
        <end position="131"/>
    </location>
</feature>
<dbReference type="Pfam" id="PF20152">
    <property type="entry name" value="DUF6534"/>
    <property type="match status" value="1"/>
</dbReference>
<protein>
    <recommendedName>
        <fullName evidence="2">DUF6534 domain-containing protein</fullName>
    </recommendedName>
</protein>
<feature type="domain" description="DUF6534" evidence="2">
    <location>
        <begin position="76"/>
        <end position="161"/>
    </location>
</feature>
<feature type="transmembrane region" description="Helical" evidence="1">
    <location>
        <begin position="30"/>
        <end position="54"/>
    </location>
</feature>
<sequence length="225" mass="25265">MTLLFSAPIYALVQLFFANRVRVLSGRTSLLLLCSLLTLLRFACSLGMLVLTLRQGLAILHLRYRWLMAAGLALGASVDVIIAVSMCCCLWQLRSSMFQRTKLMADLIIAWSIETGLATSGVSLIQLFLFLTRDDLVWFPFFLVTARLFSNSLMVSLNGRHMLRAINQFDVNLDVGTLSRSGAVERTSARRELEIEMSVAVWRKDSGIDSFKFDGNRPSSLHDHK</sequence>
<evidence type="ECO:0000256" key="1">
    <source>
        <dbReference type="SAM" id="Phobius"/>
    </source>
</evidence>
<dbReference type="Proteomes" id="UP001221757">
    <property type="component" value="Unassembled WGS sequence"/>
</dbReference>
<keyword evidence="1" id="KW-1133">Transmembrane helix</keyword>